<comment type="caution">
    <text evidence="2">The sequence shown here is derived from an EMBL/GenBank/DDBJ whole genome shotgun (WGS) entry which is preliminary data.</text>
</comment>
<gene>
    <name evidence="2" type="ORF">KFE25_012489</name>
</gene>
<proteinExistence type="predicted"/>
<keyword evidence="1" id="KW-0472">Membrane</keyword>
<dbReference type="EMBL" id="JAGTXO010000011">
    <property type="protein sequence ID" value="KAG8465126.1"/>
    <property type="molecule type" value="Genomic_DNA"/>
</dbReference>
<evidence type="ECO:0000313" key="2">
    <source>
        <dbReference type="EMBL" id="KAG8465126.1"/>
    </source>
</evidence>
<keyword evidence="3" id="KW-1185">Reference proteome</keyword>
<name>A0A8J6CBI0_DIALT</name>
<dbReference type="AlphaFoldDB" id="A0A8J6CBI0"/>
<feature type="transmembrane region" description="Helical" evidence="1">
    <location>
        <begin position="90"/>
        <end position="114"/>
    </location>
</feature>
<evidence type="ECO:0000313" key="3">
    <source>
        <dbReference type="Proteomes" id="UP000751190"/>
    </source>
</evidence>
<dbReference type="Proteomes" id="UP000751190">
    <property type="component" value="Unassembled WGS sequence"/>
</dbReference>
<protein>
    <submittedName>
        <fullName evidence="2">Uncharacterized protein</fullName>
    </submittedName>
</protein>
<feature type="transmembrane region" description="Helical" evidence="1">
    <location>
        <begin position="45"/>
        <end position="69"/>
    </location>
</feature>
<organism evidence="2 3">
    <name type="scientific">Diacronema lutheri</name>
    <name type="common">Unicellular marine alga</name>
    <name type="synonym">Monochrysis lutheri</name>
    <dbReference type="NCBI Taxonomy" id="2081491"/>
    <lineage>
        <taxon>Eukaryota</taxon>
        <taxon>Haptista</taxon>
        <taxon>Haptophyta</taxon>
        <taxon>Pavlovophyceae</taxon>
        <taxon>Pavlovales</taxon>
        <taxon>Pavlovaceae</taxon>
        <taxon>Diacronema</taxon>
    </lineage>
</organism>
<keyword evidence="1" id="KW-1133">Transmembrane helix</keyword>
<feature type="transmembrane region" description="Helical" evidence="1">
    <location>
        <begin position="150"/>
        <end position="183"/>
    </location>
</feature>
<sequence>MEGIAQASAALSVLTESTEPLQKASTSESGQLGTVPFVYPSDWELVLRMVAGAIYISSTALSLFLISLLAAGKKLEVFIHKLESEWATAVYILLAINAALFPLVAMVLIVRMTFEYVMREWIYYRLLTNHCLLDFVNRETPYSFARHSQVFWYITLSTLVLLFLIGLQPGALLAVGVLSAKLLAQIFTQRKLELRLLTVNKLVEDHPLKALDYVQRIVTEGRIVKEARVRLTFRTLKLVHFAEQDKRLTMADAPLELANLAPVPGADGRGKVHFALLAQELVKLKRGGAGRHALLPTDSGFDHFDAQELMPTDDEFERLNVENRKLQWPHRVFRHLMWPAEWATLQPELFESGRDAGFVFRMQFAFRLCMAGAVLIYVYGTFTVFALSQS</sequence>
<accession>A0A8J6CBI0</accession>
<evidence type="ECO:0000256" key="1">
    <source>
        <dbReference type="SAM" id="Phobius"/>
    </source>
</evidence>
<feature type="transmembrane region" description="Helical" evidence="1">
    <location>
        <begin position="364"/>
        <end position="387"/>
    </location>
</feature>
<keyword evidence="1" id="KW-0812">Transmembrane</keyword>
<reference evidence="2" key="1">
    <citation type="submission" date="2021-05" db="EMBL/GenBank/DDBJ databases">
        <title>The genome of the haptophyte Pavlova lutheri (Diacronema luteri, Pavlovales) - a model for lipid biosynthesis in eukaryotic algae.</title>
        <authorList>
            <person name="Hulatt C.J."/>
            <person name="Posewitz M.C."/>
        </authorList>
    </citation>
    <scope>NUCLEOTIDE SEQUENCE</scope>
    <source>
        <strain evidence="2">NIVA-4/92</strain>
    </source>
</reference>